<dbReference type="Pfam" id="PF02082">
    <property type="entry name" value="Rrf2"/>
    <property type="match status" value="1"/>
</dbReference>
<dbReference type="GO" id="GO:0003700">
    <property type="term" value="F:DNA-binding transcription factor activity"/>
    <property type="evidence" value="ECO:0007669"/>
    <property type="project" value="TreeGrafter"/>
</dbReference>
<organism evidence="1">
    <name type="scientific">Caldithrix abyssi</name>
    <dbReference type="NCBI Taxonomy" id="187145"/>
    <lineage>
        <taxon>Bacteria</taxon>
        <taxon>Pseudomonadati</taxon>
        <taxon>Calditrichota</taxon>
        <taxon>Calditrichia</taxon>
        <taxon>Calditrichales</taxon>
        <taxon>Calditrichaceae</taxon>
        <taxon>Caldithrix</taxon>
    </lineage>
</organism>
<dbReference type="GO" id="GO:0005829">
    <property type="term" value="C:cytosol"/>
    <property type="evidence" value="ECO:0007669"/>
    <property type="project" value="TreeGrafter"/>
</dbReference>
<dbReference type="InterPro" id="IPR000944">
    <property type="entry name" value="Tscrpt_reg_Rrf2"/>
</dbReference>
<dbReference type="AlphaFoldDB" id="A0A7V4U3S0"/>
<dbReference type="SUPFAM" id="SSF46785">
    <property type="entry name" value="Winged helix' DNA-binding domain"/>
    <property type="match status" value="1"/>
</dbReference>
<sequence>MLFSKSCIYGIRAVIYLAVKKEREYVSIKEMSKMLDISFHFLTKVLQELAAAGLVKSQKGANGGVGLNRPANAITVYDIVAVLDGTALFEECILGLPDCSDENPCSLHKYWRDIKKNIEDSLKEETLDSVAKQIVEGQIRLCDPPAKEWLKKLSQKKLD</sequence>
<dbReference type="NCBIfam" id="TIGR00738">
    <property type="entry name" value="rrf2_super"/>
    <property type="match status" value="1"/>
</dbReference>
<dbReference type="EMBL" id="DRQG01000107">
    <property type="protein sequence ID" value="HGY56319.1"/>
    <property type="molecule type" value="Genomic_DNA"/>
</dbReference>
<reference evidence="1" key="1">
    <citation type="journal article" date="2020" name="mSystems">
        <title>Genome- and Community-Level Interaction Insights into Carbon Utilization and Element Cycling Functions of Hydrothermarchaeota in Hydrothermal Sediment.</title>
        <authorList>
            <person name="Zhou Z."/>
            <person name="Liu Y."/>
            <person name="Xu W."/>
            <person name="Pan J."/>
            <person name="Luo Z.H."/>
            <person name="Li M."/>
        </authorList>
    </citation>
    <scope>NUCLEOTIDE SEQUENCE [LARGE SCALE GENOMIC DNA]</scope>
    <source>
        <strain evidence="1">HyVt-577</strain>
    </source>
</reference>
<dbReference type="PROSITE" id="PS01332">
    <property type="entry name" value="HTH_RRF2_1"/>
    <property type="match status" value="1"/>
</dbReference>
<comment type="caution">
    <text evidence="1">The sequence shown here is derived from an EMBL/GenBank/DDBJ whole genome shotgun (WGS) entry which is preliminary data.</text>
</comment>
<proteinExistence type="predicted"/>
<accession>A0A7V4U3S0</accession>
<evidence type="ECO:0000313" key="1">
    <source>
        <dbReference type="EMBL" id="HGY56319.1"/>
    </source>
</evidence>
<dbReference type="PROSITE" id="PS51197">
    <property type="entry name" value="HTH_RRF2_2"/>
    <property type="match status" value="1"/>
</dbReference>
<dbReference type="PANTHER" id="PTHR33221">
    <property type="entry name" value="WINGED HELIX-TURN-HELIX TRANSCRIPTIONAL REGULATOR, RRF2 FAMILY"/>
    <property type="match status" value="1"/>
</dbReference>
<dbReference type="InterPro" id="IPR036390">
    <property type="entry name" value="WH_DNA-bd_sf"/>
</dbReference>
<protein>
    <submittedName>
        <fullName evidence="1">Rrf2 family transcriptional regulator</fullName>
    </submittedName>
</protein>
<dbReference type="InterPro" id="IPR036388">
    <property type="entry name" value="WH-like_DNA-bd_sf"/>
</dbReference>
<name>A0A7V4U3S0_CALAY</name>
<dbReference type="Gene3D" id="1.10.10.10">
    <property type="entry name" value="Winged helix-like DNA-binding domain superfamily/Winged helix DNA-binding domain"/>
    <property type="match status" value="1"/>
</dbReference>
<dbReference type="PANTHER" id="PTHR33221:SF15">
    <property type="entry name" value="HTH-TYPE TRANSCRIPTIONAL REGULATOR YWGB-RELATED"/>
    <property type="match status" value="1"/>
</dbReference>
<dbReference type="Proteomes" id="UP000885779">
    <property type="component" value="Unassembled WGS sequence"/>
</dbReference>
<gene>
    <name evidence="1" type="ORF">ENK44_11480</name>
</gene>
<dbReference type="InterPro" id="IPR030489">
    <property type="entry name" value="TR_Rrf2-type_CS"/>
</dbReference>